<protein>
    <recommendedName>
        <fullName evidence="4">Acyl-CoA dehydrogenase/oxidase N-terminal domain-containing protein</fullName>
    </recommendedName>
</protein>
<dbReference type="InterPro" id="IPR037069">
    <property type="entry name" value="AcylCoA_DH/ox_N_sf"/>
</dbReference>
<evidence type="ECO:0000313" key="5">
    <source>
        <dbReference type="EMBL" id="OXB93728.1"/>
    </source>
</evidence>
<dbReference type="PANTHER" id="PTHR43884:SF20">
    <property type="entry name" value="ACYL-COA DEHYDROGENASE FADE28"/>
    <property type="match status" value="1"/>
</dbReference>
<feature type="domain" description="Acyl-CoA dehydrogenase/oxidase N-terminal" evidence="4">
    <location>
        <begin position="13"/>
        <end position="93"/>
    </location>
</feature>
<dbReference type="RefSeq" id="WP_013877581.1">
    <property type="nucleotide sequence ID" value="NZ_NDYL01000001.1"/>
</dbReference>
<keyword evidence="6" id="KW-1185">Reference proteome</keyword>
<comment type="caution">
    <text evidence="5">The sequence shown here is derived from an EMBL/GenBank/DDBJ whole genome shotgun (WGS) entry which is preliminary data.</text>
</comment>
<dbReference type="InterPro" id="IPR046373">
    <property type="entry name" value="Acyl-CoA_Oxase/DH_mid-dom_sf"/>
</dbReference>
<sequence>MSIFLKKERETLERFMPNFDKWLKEQSFFELEEQCSPCIRKYKEIGAPELMISEEYGGMGANILDAIRIQKAIASRSPSLALALTMHNFSVASLMEVVKYQPKLENILKKIAAERLLLASGFAEGNNNNIFSPTMKAEVVSNGIIVKGSKRPCTLSKSMDYLTASVNLVDKNGKEVFAIAMIPSNAKGIEVKEFWKHWVLRATETEEVFLHDVFVDMEHVFIAGDHVNLHPAVLYGLLLFELLASATYLGTCSRLVEKVIMNNKISDINKVDLMVQVEMATSALEGKAYTLLTDGFSESLLQETLLVRYGVENILKEVATKSANLWGGLNFLSSNEAAYLLVVCQLLSFHPPTKHSALDMMMVLQN</sequence>
<dbReference type="InterPro" id="IPR013786">
    <property type="entry name" value="AcylCoA_DH/ox_N"/>
</dbReference>
<keyword evidence="3" id="KW-0560">Oxidoreductase</keyword>
<dbReference type="Gene3D" id="1.10.540.10">
    <property type="entry name" value="Acyl-CoA dehydrogenase/oxidase, N-terminal domain"/>
    <property type="match status" value="1"/>
</dbReference>
<dbReference type="PANTHER" id="PTHR43884">
    <property type="entry name" value="ACYL-COA DEHYDROGENASE"/>
    <property type="match status" value="1"/>
</dbReference>
<dbReference type="SUPFAM" id="SSF56645">
    <property type="entry name" value="Acyl-CoA dehydrogenase NM domain-like"/>
    <property type="match status" value="1"/>
</dbReference>
<dbReference type="GO" id="GO:0050660">
    <property type="term" value="F:flavin adenine dinucleotide binding"/>
    <property type="evidence" value="ECO:0007669"/>
    <property type="project" value="InterPro"/>
</dbReference>
<accession>A0A226QP96</accession>
<evidence type="ECO:0000313" key="6">
    <source>
        <dbReference type="Proteomes" id="UP000198394"/>
    </source>
</evidence>
<keyword evidence="1" id="KW-0285">Flavoprotein</keyword>
<dbReference type="InterPro" id="IPR009100">
    <property type="entry name" value="AcylCoA_DH/oxidase_NM_dom_sf"/>
</dbReference>
<dbReference type="Pfam" id="PF02771">
    <property type="entry name" value="Acyl-CoA_dh_N"/>
    <property type="match status" value="1"/>
</dbReference>
<name>A0A226QP96_9BACL</name>
<evidence type="ECO:0000256" key="2">
    <source>
        <dbReference type="ARBA" id="ARBA00022827"/>
    </source>
</evidence>
<gene>
    <name evidence="5" type="ORF">B9L23_01890</name>
</gene>
<reference evidence="5 6" key="1">
    <citation type="submission" date="2017-04" db="EMBL/GenBank/DDBJ databases">
        <title>The genome sequence of Parageobacillus galactosidasius DSM 18751.</title>
        <authorList>
            <person name="Ramaloko W.T."/>
            <person name="Koen N."/>
            <person name="Polliack S."/>
            <person name="Aliyu H."/>
            <person name="Lebre P."/>
            <person name="Mohr T."/>
            <person name="Oswald F."/>
            <person name="Zwick M."/>
            <person name="Neumann A."/>
            <person name="Syldatk C."/>
            <person name="Cowan D."/>
            <person name="De Maayer P."/>
        </authorList>
    </citation>
    <scope>NUCLEOTIDE SEQUENCE [LARGE SCALE GENOMIC DNA]</scope>
    <source>
        <strain evidence="5 6">DSM 18751</strain>
    </source>
</reference>
<dbReference type="Gene3D" id="2.40.110.10">
    <property type="entry name" value="Butyryl-CoA Dehydrogenase, subunit A, domain 2"/>
    <property type="match status" value="1"/>
</dbReference>
<dbReference type="Proteomes" id="UP000198394">
    <property type="component" value="Unassembled WGS sequence"/>
</dbReference>
<dbReference type="AlphaFoldDB" id="A0A226QP96"/>
<keyword evidence="2" id="KW-0274">FAD</keyword>
<evidence type="ECO:0000256" key="1">
    <source>
        <dbReference type="ARBA" id="ARBA00022630"/>
    </source>
</evidence>
<organism evidence="5 6">
    <name type="scientific">Parageobacillus galactosidasius</name>
    <dbReference type="NCBI Taxonomy" id="883812"/>
    <lineage>
        <taxon>Bacteria</taxon>
        <taxon>Bacillati</taxon>
        <taxon>Bacillota</taxon>
        <taxon>Bacilli</taxon>
        <taxon>Bacillales</taxon>
        <taxon>Anoxybacillaceae</taxon>
        <taxon>Parageobacillus</taxon>
    </lineage>
</organism>
<dbReference type="GO" id="GO:0003995">
    <property type="term" value="F:acyl-CoA dehydrogenase activity"/>
    <property type="evidence" value="ECO:0007669"/>
    <property type="project" value="TreeGrafter"/>
</dbReference>
<evidence type="ECO:0000256" key="3">
    <source>
        <dbReference type="ARBA" id="ARBA00023002"/>
    </source>
</evidence>
<proteinExistence type="predicted"/>
<dbReference type="EMBL" id="NDYL01000001">
    <property type="protein sequence ID" value="OXB93728.1"/>
    <property type="molecule type" value="Genomic_DNA"/>
</dbReference>
<evidence type="ECO:0000259" key="4">
    <source>
        <dbReference type="Pfam" id="PF02771"/>
    </source>
</evidence>